<organism evidence="1 2">
    <name type="scientific">Actinomadura nitritigenes</name>
    <dbReference type="NCBI Taxonomy" id="134602"/>
    <lineage>
        <taxon>Bacteria</taxon>
        <taxon>Bacillati</taxon>
        <taxon>Actinomycetota</taxon>
        <taxon>Actinomycetes</taxon>
        <taxon>Streptosporangiales</taxon>
        <taxon>Thermomonosporaceae</taxon>
        <taxon>Actinomadura</taxon>
    </lineage>
</organism>
<dbReference type="Proteomes" id="UP000666915">
    <property type="component" value="Unassembled WGS sequence"/>
</dbReference>
<dbReference type="InterPro" id="IPR036249">
    <property type="entry name" value="Thioredoxin-like_sf"/>
</dbReference>
<evidence type="ECO:0000313" key="2">
    <source>
        <dbReference type="Proteomes" id="UP000666915"/>
    </source>
</evidence>
<keyword evidence="2" id="KW-1185">Reference proteome</keyword>
<dbReference type="CDD" id="cd02947">
    <property type="entry name" value="TRX_family"/>
    <property type="match status" value="1"/>
</dbReference>
<evidence type="ECO:0000313" key="1">
    <source>
        <dbReference type="EMBL" id="MBO2438749.1"/>
    </source>
</evidence>
<proteinExistence type="predicted"/>
<accession>A0ABS3QXN9</accession>
<comment type="caution">
    <text evidence="1">The sequence shown here is derived from an EMBL/GenBank/DDBJ whole genome shotgun (WGS) entry which is preliminary data.</text>
</comment>
<dbReference type="EMBL" id="JAGEOK010000008">
    <property type="protein sequence ID" value="MBO2438749.1"/>
    <property type="molecule type" value="Genomic_DNA"/>
</dbReference>
<protein>
    <submittedName>
        <fullName evidence="1">Thioredoxin family protein</fullName>
    </submittedName>
</protein>
<gene>
    <name evidence="1" type="ORF">J4557_14610</name>
</gene>
<reference evidence="1 2" key="1">
    <citation type="submission" date="2021-03" db="EMBL/GenBank/DDBJ databases">
        <authorList>
            <person name="Kanchanasin P."/>
            <person name="Saeng-In P."/>
            <person name="Phongsopitanun W."/>
            <person name="Yuki M."/>
            <person name="Kudo T."/>
            <person name="Ohkuma M."/>
            <person name="Tanasupawat S."/>
        </authorList>
    </citation>
    <scope>NUCLEOTIDE SEQUENCE [LARGE SCALE GENOMIC DNA]</scope>
    <source>
        <strain evidence="1 2">L46</strain>
    </source>
</reference>
<dbReference type="RefSeq" id="WP_208267047.1">
    <property type="nucleotide sequence ID" value="NZ_BAAAGM010000068.1"/>
</dbReference>
<dbReference type="Pfam" id="PF13899">
    <property type="entry name" value="Thioredoxin_7"/>
    <property type="match status" value="1"/>
</dbReference>
<name>A0ABS3QXN9_9ACTN</name>
<dbReference type="Gene3D" id="3.40.30.10">
    <property type="entry name" value="Glutaredoxin"/>
    <property type="match status" value="1"/>
</dbReference>
<sequence length="118" mass="12858">MADIAAALARAERDGRPVLLDFGADWCPDCVMLGRTFRTATVRPVLARYHVVSIDVGRFDHNVRLAEQYGLNLETSGIPALVVLSGAGKVRTTTNDGSFATARSLSPKQVAGFLKRWR</sequence>
<dbReference type="SUPFAM" id="SSF52833">
    <property type="entry name" value="Thioredoxin-like"/>
    <property type="match status" value="1"/>
</dbReference>